<sequence>MKIVGEPAMAQNDKGVISVRFNQDHSCFTCCMESGLRIYNVDPLVEKAHYDVDVMGSVVQCEMLHRTNLLAVIPGGGRPRYPCNTVLVYDDLTKALVLDFTFTSPVKAVRMRRDRIIVATINQIHVFSFPSPAQRLLTIETRDNPHGLCEVTPITSAEKQLLVFPGHKVGSIQLVDLGSTEVGTSSAPVTINAHQGELACLAVSQQGVMVATASTKGTLIRVWDTTKKVLLIELRRGSDLATLYCINFSRDSEFLCCSSDKGTIHIFALKNTNLNKRSTFSKMGFLGNYVESQWALANFTVPPECACICAFATKNSVIAICLDGTFHKYVFNADGNCNRESFDVYLNVCDNDEF</sequence>
<comment type="similarity">
    <text evidence="4">Belongs to the WD repeat PROPPIN family.</text>
</comment>
<organism evidence="5 6">
    <name type="scientific">Polyplax serrata</name>
    <name type="common">Common mouse louse</name>
    <dbReference type="NCBI Taxonomy" id="468196"/>
    <lineage>
        <taxon>Eukaryota</taxon>
        <taxon>Metazoa</taxon>
        <taxon>Ecdysozoa</taxon>
        <taxon>Arthropoda</taxon>
        <taxon>Hexapoda</taxon>
        <taxon>Insecta</taxon>
        <taxon>Pterygota</taxon>
        <taxon>Neoptera</taxon>
        <taxon>Paraneoptera</taxon>
        <taxon>Psocodea</taxon>
        <taxon>Troctomorpha</taxon>
        <taxon>Phthiraptera</taxon>
        <taxon>Anoplura</taxon>
        <taxon>Polyplacidae</taxon>
        <taxon>Polyplax</taxon>
    </lineage>
</organism>
<keyword evidence="2" id="KW-0677">Repeat</keyword>
<evidence type="ECO:0000313" key="6">
    <source>
        <dbReference type="Proteomes" id="UP001359485"/>
    </source>
</evidence>
<keyword evidence="3" id="KW-0072">Autophagy</keyword>
<comment type="caution">
    <text evidence="5">The sequence shown here is derived from an EMBL/GenBank/DDBJ whole genome shotgun (WGS) entry which is preliminary data.</text>
</comment>
<dbReference type="EMBL" id="JAWJWF010000002">
    <property type="protein sequence ID" value="KAK6637380.1"/>
    <property type="molecule type" value="Genomic_DNA"/>
</dbReference>
<dbReference type="InterPro" id="IPR001680">
    <property type="entry name" value="WD40_rpt"/>
</dbReference>
<proteinExistence type="inferred from homology"/>
<keyword evidence="1" id="KW-0853">WD repeat</keyword>
<dbReference type="SMART" id="SM00320">
    <property type="entry name" value="WD40"/>
    <property type="match status" value="3"/>
</dbReference>
<dbReference type="Gene3D" id="2.130.10.10">
    <property type="entry name" value="YVTN repeat-like/Quinoprotein amine dehydrogenase"/>
    <property type="match status" value="1"/>
</dbReference>
<protein>
    <submittedName>
        <fullName evidence="5">WD repeat domain phosphoinositide-interacting protein 4</fullName>
    </submittedName>
</protein>
<dbReference type="InterPro" id="IPR015943">
    <property type="entry name" value="WD40/YVTN_repeat-like_dom_sf"/>
</dbReference>
<dbReference type="PANTHER" id="PTHR11227">
    <property type="entry name" value="WD-REPEAT PROTEIN INTERACTING WITH PHOSPHOINOSIDES WIPI -RELATED"/>
    <property type="match status" value="1"/>
</dbReference>
<evidence type="ECO:0000313" key="5">
    <source>
        <dbReference type="EMBL" id="KAK6637380.1"/>
    </source>
</evidence>
<evidence type="ECO:0000256" key="3">
    <source>
        <dbReference type="ARBA" id="ARBA00023006"/>
    </source>
</evidence>
<accession>A0ABR1B8J3</accession>
<dbReference type="InterPro" id="IPR036322">
    <property type="entry name" value="WD40_repeat_dom_sf"/>
</dbReference>
<reference evidence="5 6" key="1">
    <citation type="submission" date="2023-09" db="EMBL/GenBank/DDBJ databases">
        <title>Genomes of two closely related lineages of the louse Polyplax serrata with different host specificities.</title>
        <authorList>
            <person name="Martinu J."/>
            <person name="Tarabai H."/>
            <person name="Stefka J."/>
            <person name="Hypsa V."/>
        </authorList>
    </citation>
    <scope>NUCLEOTIDE SEQUENCE [LARGE SCALE GENOMIC DNA]</scope>
    <source>
        <strain evidence="5">98ZLc_SE</strain>
    </source>
</reference>
<keyword evidence="6" id="KW-1185">Reference proteome</keyword>
<dbReference type="InterPro" id="IPR048720">
    <property type="entry name" value="PROPPIN"/>
</dbReference>
<evidence type="ECO:0000256" key="2">
    <source>
        <dbReference type="ARBA" id="ARBA00022737"/>
    </source>
</evidence>
<evidence type="ECO:0000256" key="1">
    <source>
        <dbReference type="ARBA" id="ARBA00022574"/>
    </source>
</evidence>
<name>A0ABR1B8J3_POLSC</name>
<gene>
    <name evidence="5" type="primary">WDR45</name>
    <name evidence="5" type="ORF">RUM44_007796</name>
</gene>
<dbReference type="Pfam" id="PF21032">
    <property type="entry name" value="PROPPIN"/>
    <property type="match status" value="1"/>
</dbReference>
<dbReference type="SUPFAM" id="SSF50978">
    <property type="entry name" value="WD40 repeat-like"/>
    <property type="match status" value="1"/>
</dbReference>
<dbReference type="Proteomes" id="UP001359485">
    <property type="component" value="Unassembled WGS sequence"/>
</dbReference>
<evidence type="ECO:0000256" key="4">
    <source>
        <dbReference type="ARBA" id="ARBA00025740"/>
    </source>
</evidence>